<dbReference type="Proteomes" id="UP000185494">
    <property type="component" value="Chromosome 1"/>
</dbReference>
<dbReference type="PROSITE" id="PS52015">
    <property type="entry name" value="TONB_CTD"/>
    <property type="match status" value="1"/>
</dbReference>
<dbReference type="GO" id="GO:0005886">
    <property type="term" value="C:plasma membrane"/>
    <property type="evidence" value="ECO:0007669"/>
    <property type="project" value="UniProtKB-SubCell"/>
</dbReference>
<evidence type="ECO:0000256" key="1">
    <source>
        <dbReference type="ARBA" id="ARBA00004383"/>
    </source>
</evidence>
<organism evidence="13 14">
    <name type="scientific">Roseomonas gilardii</name>
    <dbReference type="NCBI Taxonomy" id="257708"/>
    <lineage>
        <taxon>Bacteria</taxon>
        <taxon>Pseudomonadati</taxon>
        <taxon>Pseudomonadota</taxon>
        <taxon>Alphaproteobacteria</taxon>
        <taxon>Acetobacterales</taxon>
        <taxon>Roseomonadaceae</taxon>
        <taxon>Roseomonas</taxon>
    </lineage>
</organism>
<dbReference type="InterPro" id="IPR051045">
    <property type="entry name" value="TonB-dependent_transducer"/>
</dbReference>
<dbReference type="GO" id="GO:0015031">
    <property type="term" value="P:protein transport"/>
    <property type="evidence" value="ECO:0007669"/>
    <property type="project" value="UniProtKB-UniRule"/>
</dbReference>
<comment type="subcellular location">
    <subcellularLocation>
        <location evidence="1 10">Cell inner membrane</location>
        <topology evidence="1 10">Single-pass membrane protein</topology>
        <orientation evidence="1 10">Periplasmic side</orientation>
    </subcellularLocation>
</comment>
<dbReference type="SUPFAM" id="SSF74653">
    <property type="entry name" value="TolA/TonB C-terminal domain"/>
    <property type="match status" value="1"/>
</dbReference>
<dbReference type="eggNOG" id="COG0810">
    <property type="taxonomic scope" value="Bacteria"/>
</dbReference>
<keyword evidence="7 10" id="KW-0653">Protein transport</keyword>
<dbReference type="PRINTS" id="PR01374">
    <property type="entry name" value="TONBPROTEIN"/>
</dbReference>
<feature type="compositionally biased region" description="Pro residues" evidence="11">
    <location>
        <begin position="74"/>
        <end position="113"/>
    </location>
</feature>
<dbReference type="EMBL" id="CP015583">
    <property type="protein sequence ID" value="APT56765.1"/>
    <property type="molecule type" value="Genomic_DNA"/>
</dbReference>
<dbReference type="InterPro" id="IPR006260">
    <property type="entry name" value="TonB/TolA_C"/>
</dbReference>
<keyword evidence="5 10" id="KW-0997">Cell inner membrane</keyword>
<evidence type="ECO:0000256" key="2">
    <source>
        <dbReference type="ARBA" id="ARBA00006555"/>
    </source>
</evidence>
<feature type="domain" description="TonB C-terminal" evidence="12">
    <location>
        <begin position="208"/>
        <end position="300"/>
    </location>
</feature>
<keyword evidence="3 10" id="KW-0813">Transport</keyword>
<dbReference type="GO" id="GO:0015891">
    <property type="term" value="P:siderophore transport"/>
    <property type="evidence" value="ECO:0007669"/>
    <property type="project" value="InterPro"/>
</dbReference>
<reference evidence="13 14" key="1">
    <citation type="submission" date="2016-05" db="EMBL/GenBank/DDBJ databases">
        <title>Complete Genome and Methylome Analysis of Psychrotrophic Bacterial Isolates from Antarctic Lake Untersee.</title>
        <authorList>
            <person name="Fomenkov A."/>
            <person name="Akimov V.N."/>
            <person name="Vasilyeva L.V."/>
            <person name="Andersen D."/>
            <person name="Vincze T."/>
            <person name="Roberts R.J."/>
        </authorList>
    </citation>
    <scope>NUCLEOTIDE SEQUENCE [LARGE SCALE GENOMIC DNA]</scope>
    <source>
        <strain evidence="13 14">U14-5</strain>
    </source>
</reference>
<dbReference type="KEGG" id="rgi:RGI145_06255"/>
<evidence type="ECO:0000256" key="7">
    <source>
        <dbReference type="ARBA" id="ARBA00022927"/>
    </source>
</evidence>
<proteinExistence type="inferred from homology"/>
<dbReference type="NCBIfam" id="TIGR01352">
    <property type="entry name" value="tonB_Cterm"/>
    <property type="match status" value="1"/>
</dbReference>
<comment type="similarity">
    <text evidence="2 10">Belongs to the TonB family.</text>
</comment>
<dbReference type="Pfam" id="PF03544">
    <property type="entry name" value="TonB_C"/>
    <property type="match status" value="1"/>
</dbReference>
<evidence type="ECO:0000256" key="5">
    <source>
        <dbReference type="ARBA" id="ARBA00022519"/>
    </source>
</evidence>
<dbReference type="Gene3D" id="3.30.1150.10">
    <property type="match status" value="1"/>
</dbReference>
<accession>A0A1L7AD79</accession>
<dbReference type="STRING" id="257708.RGI145_06255"/>
<dbReference type="AlphaFoldDB" id="A0A1L7AD79"/>
<evidence type="ECO:0000256" key="6">
    <source>
        <dbReference type="ARBA" id="ARBA00022692"/>
    </source>
</evidence>
<protein>
    <recommendedName>
        <fullName evidence="10">Protein TonB</fullName>
    </recommendedName>
</protein>
<evidence type="ECO:0000259" key="12">
    <source>
        <dbReference type="PROSITE" id="PS52015"/>
    </source>
</evidence>
<keyword evidence="4 10" id="KW-1003">Cell membrane</keyword>
<dbReference type="InterPro" id="IPR003538">
    <property type="entry name" value="TonB"/>
</dbReference>
<gene>
    <name evidence="13" type="ORF">RGI145_06255</name>
</gene>
<keyword evidence="8" id="KW-1133">Transmembrane helix</keyword>
<feature type="region of interest" description="Disordered" evidence="11">
    <location>
        <begin position="42"/>
        <end position="212"/>
    </location>
</feature>
<dbReference type="GO" id="GO:0055085">
    <property type="term" value="P:transmembrane transport"/>
    <property type="evidence" value="ECO:0007669"/>
    <property type="project" value="InterPro"/>
</dbReference>
<feature type="compositionally biased region" description="Pro residues" evidence="11">
    <location>
        <begin position="126"/>
        <end position="172"/>
    </location>
</feature>
<evidence type="ECO:0000313" key="14">
    <source>
        <dbReference type="Proteomes" id="UP000185494"/>
    </source>
</evidence>
<dbReference type="InterPro" id="IPR037682">
    <property type="entry name" value="TonB_C"/>
</dbReference>
<keyword evidence="6" id="KW-0812">Transmembrane</keyword>
<sequence>MATRAQVLGWGTSLVLHAAVAVPLFLIPEPPPPAAEVEMPVELAVMAPEETPDNPAEATEAAAAAPPAETVKPAEPPPPAEAEPPPPVQAAEPPPVQTAEPPPVQTAEPPPVTEPVKPEPVQVAEAPPPDPEPALEPLPEPPPPAPPPPPRPTPPRPTPPRPTPPRPAPPRPAVTEAPAAREYAPPAATAAPAAPSRPRMATAGPPPNWTSRLSAAINRAKRYPREAEMRGIQGVVIVTFAMRRDGTLISARVSRSSGSELLDEAAVETLQRASLPPVPEEFSDDTFSAAVPINFNVARR</sequence>
<evidence type="ECO:0000256" key="10">
    <source>
        <dbReference type="RuleBase" id="RU362123"/>
    </source>
</evidence>
<evidence type="ECO:0000256" key="3">
    <source>
        <dbReference type="ARBA" id="ARBA00022448"/>
    </source>
</evidence>
<evidence type="ECO:0000256" key="8">
    <source>
        <dbReference type="ARBA" id="ARBA00022989"/>
    </source>
</evidence>
<keyword evidence="9" id="KW-0472">Membrane</keyword>
<feature type="compositionally biased region" description="Low complexity" evidence="11">
    <location>
        <begin position="173"/>
        <end position="203"/>
    </location>
</feature>
<evidence type="ECO:0000313" key="13">
    <source>
        <dbReference type="EMBL" id="APT56765.1"/>
    </source>
</evidence>
<comment type="function">
    <text evidence="10">Interacts with outer membrane receptor proteins that carry out high-affinity binding and energy dependent uptake into the periplasmic space of specific substrates. It could act to transduce energy from the cytoplasmic membrane to specific energy-requiring processes in the outer membrane, resulting in the release into the periplasm of ligands bound by these outer membrane proteins.</text>
</comment>
<dbReference type="GO" id="GO:0030288">
    <property type="term" value="C:outer membrane-bounded periplasmic space"/>
    <property type="evidence" value="ECO:0007669"/>
    <property type="project" value="InterPro"/>
</dbReference>
<name>A0A1L7AD79_9PROT</name>
<dbReference type="PANTHER" id="PTHR33446">
    <property type="entry name" value="PROTEIN TONB-RELATED"/>
    <property type="match status" value="1"/>
</dbReference>
<evidence type="ECO:0000256" key="9">
    <source>
        <dbReference type="ARBA" id="ARBA00023136"/>
    </source>
</evidence>
<dbReference type="RefSeq" id="WP_075797695.1">
    <property type="nucleotide sequence ID" value="NZ_CP015583.1"/>
</dbReference>
<evidence type="ECO:0000256" key="4">
    <source>
        <dbReference type="ARBA" id="ARBA00022475"/>
    </source>
</evidence>
<feature type="compositionally biased region" description="Low complexity" evidence="11">
    <location>
        <begin position="42"/>
        <end position="73"/>
    </location>
</feature>
<dbReference type="GO" id="GO:0031992">
    <property type="term" value="F:energy transducer activity"/>
    <property type="evidence" value="ECO:0007669"/>
    <property type="project" value="InterPro"/>
</dbReference>
<evidence type="ECO:0000256" key="11">
    <source>
        <dbReference type="SAM" id="MobiDB-lite"/>
    </source>
</evidence>
<keyword evidence="10" id="KW-0735">Signal-anchor</keyword>